<dbReference type="InterPro" id="IPR050187">
    <property type="entry name" value="Lipid_Phosphate_FormReg"/>
</dbReference>
<dbReference type="SUPFAM" id="SSF111331">
    <property type="entry name" value="NAD kinase/diacylglycerol kinase-like"/>
    <property type="match status" value="1"/>
</dbReference>
<gene>
    <name evidence="2" type="ORF">Ocin01_00131</name>
</gene>
<dbReference type="Pfam" id="PF19280">
    <property type="entry name" value="CERK_C"/>
    <property type="match status" value="1"/>
</dbReference>
<reference evidence="2 3" key="1">
    <citation type="journal article" date="2016" name="Genome Biol. Evol.">
        <title>Gene Family Evolution Reflects Adaptation to Soil Environmental Stressors in the Genome of the Collembolan Orchesella cincta.</title>
        <authorList>
            <person name="Faddeeva-Vakhrusheva A."/>
            <person name="Derks M.F."/>
            <person name="Anvar S.Y."/>
            <person name="Agamennone V."/>
            <person name="Suring W."/>
            <person name="Smit S."/>
            <person name="van Straalen N.M."/>
            <person name="Roelofs D."/>
        </authorList>
    </citation>
    <scope>NUCLEOTIDE SEQUENCE [LARGE SCALE GENOMIC DNA]</scope>
    <source>
        <tissue evidence="2">Mixed pool</tissue>
    </source>
</reference>
<keyword evidence="2" id="KW-0418">Kinase</keyword>
<keyword evidence="2" id="KW-0808">Transferase</keyword>
<evidence type="ECO:0000313" key="2">
    <source>
        <dbReference type="EMBL" id="ODN06558.1"/>
    </source>
</evidence>
<dbReference type="Gene3D" id="2.60.200.40">
    <property type="match status" value="1"/>
</dbReference>
<evidence type="ECO:0000259" key="1">
    <source>
        <dbReference type="Pfam" id="PF19280"/>
    </source>
</evidence>
<dbReference type="GO" id="GO:0006672">
    <property type="term" value="P:ceramide metabolic process"/>
    <property type="evidence" value="ECO:0007669"/>
    <property type="project" value="TreeGrafter"/>
</dbReference>
<dbReference type="PANTHER" id="PTHR12358">
    <property type="entry name" value="SPHINGOSINE KINASE"/>
    <property type="match status" value="1"/>
</dbReference>
<organism evidence="2 3">
    <name type="scientific">Orchesella cincta</name>
    <name type="common">Springtail</name>
    <name type="synonym">Podura cincta</name>
    <dbReference type="NCBI Taxonomy" id="48709"/>
    <lineage>
        <taxon>Eukaryota</taxon>
        <taxon>Metazoa</taxon>
        <taxon>Ecdysozoa</taxon>
        <taxon>Arthropoda</taxon>
        <taxon>Hexapoda</taxon>
        <taxon>Collembola</taxon>
        <taxon>Entomobryomorpha</taxon>
        <taxon>Entomobryoidea</taxon>
        <taxon>Orchesellidae</taxon>
        <taxon>Orchesellinae</taxon>
        <taxon>Orchesella</taxon>
    </lineage>
</organism>
<dbReference type="AlphaFoldDB" id="A0A1D2NMQ2"/>
<name>A0A1D2NMQ2_ORCCI</name>
<dbReference type="Proteomes" id="UP000094527">
    <property type="component" value="Unassembled WGS sequence"/>
</dbReference>
<dbReference type="PROSITE" id="PS51257">
    <property type="entry name" value="PROKAR_LIPOPROTEIN"/>
    <property type="match status" value="1"/>
</dbReference>
<dbReference type="InterPro" id="IPR016064">
    <property type="entry name" value="NAD/diacylglycerol_kinase_sf"/>
</dbReference>
<dbReference type="EMBL" id="LJIJ01000003">
    <property type="protein sequence ID" value="ODN06558.1"/>
    <property type="molecule type" value="Genomic_DNA"/>
</dbReference>
<dbReference type="PANTHER" id="PTHR12358:SF111">
    <property type="entry name" value="CERAMIDE KINASE, ISOFORM A"/>
    <property type="match status" value="1"/>
</dbReference>
<dbReference type="OrthoDB" id="530923at2759"/>
<dbReference type="InterPro" id="IPR045363">
    <property type="entry name" value="CERK_C"/>
</dbReference>
<dbReference type="STRING" id="48709.A0A1D2NMQ2"/>
<keyword evidence="3" id="KW-1185">Reference proteome</keyword>
<evidence type="ECO:0000313" key="3">
    <source>
        <dbReference type="Proteomes" id="UP000094527"/>
    </source>
</evidence>
<comment type="caution">
    <text evidence="2">The sequence shown here is derived from an EMBL/GenBank/DDBJ whole genome shotgun (WGS) entry which is preliminary data.</text>
</comment>
<feature type="domain" description="Ceramide kinase C-terminal" evidence="1">
    <location>
        <begin position="26"/>
        <end position="95"/>
    </location>
</feature>
<protein>
    <submittedName>
        <fullName evidence="2">Ceramide kinase</fullName>
    </submittedName>
</protein>
<sequence length="107" mass="11664">MRVCVDDSRKIPTQCLGGTGCDDCTNSANRTGNGEWKRVEGRFLGISGANISCRCALSPLGMAPFAHLADGHIDLILIRQASRLKHLQYLLRTAGDSRRAVSFFLLT</sequence>
<dbReference type="GO" id="GO:0001729">
    <property type="term" value="F:ceramide kinase activity"/>
    <property type="evidence" value="ECO:0007669"/>
    <property type="project" value="TreeGrafter"/>
</dbReference>
<proteinExistence type="predicted"/>
<dbReference type="GO" id="GO:0016020">
    <property type="term" value="C:membrane"/>
    <property type="evidence" value="ECO:0007669"/>
    <property type="project" value="GOC"/>
</dbReference>
<accession>A0A1D2NMQ2</accession>